<accession>A0A5C6LMD4</accession>
<dbReference type="RefSeq" id="WP_146307461.1">
    <property type="nucleotide sequence ID" value="NZ_VOHS01000037.1"/>
</dbReference>
<organism evidence="1 2">
    <name type="scientific">Chitinophaga pinensis</name>
    <dbReference type="NCBI Taxonomy" id="79329"/>
    <lineage>
        <taxon>Bacteria</taxon>
        <taxon>Pseudomonadati</taxon>
        <taxon>Bacteroidota</taxon>
        <taxon>Chitinophagia</taxon>
        <taxon>Chitinophagales</taxon>
        <taxon>Chitinophagaceae</taxon>
        <taxon>Chitinophaga</taxon>
    </lineage>
</organism>
<dbReference type="EMBL" id="VOHS01000037">
    <property type="protein sequence ID" value="TWV95708.1"/>
    <property type="molecule type" value="Genomic_DNA"/>
</dbReference>
<dbReference type="Proteomes" id="UP000318815">
    <property type="component" value="Unassembled WGS sequence"/>
</dbReference>
<name>A0A5C6LMD4_9BACT</name>
<dbReference type="AlphaFoldDB" id="A0A5C6LMD4"/>
<protein>
    <submittedName>
        <fullName evidence="1">Uncharacterized protein</fullName>
    </submittedName>
</protein>
<keyword evidence="2" id="KW-1185">Reference proteome</keyword>
<proteinExistence type="predicted"/>
<evidence type="ECO:0000313" key="2">
    <source>
        <dbReference type="Proteomes" id="UP000318815"/>
    </source>
</evidence>
<evidence type="ECO:0000313" key="1">
    <source>
        <dbReference type="EMBL" id="TWV95708.1"/>
    </source>
</evidence>
<comment type="caution">
    <text evidence="1">The sequence shown here is derived from an EMBL/GenBank/DDBJ whole genome shotgun (WGS) entry which is preliminary data.</text>
</comment>
<dbReference type="PROSITE" id="PS51257">
    <property type="entry name" value="PROKAR_LIPOPROTEIN"/>
    <property type="match status" value="1"/>
</dbReference>
<reference evidence="1 2" key="1">
    <citation type="submission" date="2019-08" db="EMBL/GenBank/DDBJ databases">
        <title>Whole genome sequencing of chitin degrading bacteria Chitinophaga pinensis YS16.</title>
        <authorList>
            <person name="Singh R.P."/>
            <person name="Manchanda G."/>
            <person name="Maurya I.K."/>
            <person name="Joshi N.K."/>
            <person name="Srivastava A.K."/>
        </authorList>
    </citation>
    <scope>NUCLEOTIDE SEQUENCE [LARGE SCALE GENOMIC DNA]</scope>
    <source>
        <strain evidence="1 2">YS-16</strain>
    </source>
</reference>
<gene>
    <name evidence="1" type="ORF">FEF09_24040</name>
</gene>
<sequence length="361" mass="38842">MKSLVRALALVTTIAVVSCNKQSTVEKLNPSGSIAAAEAQPNRDAQLLAQLFASAGPKTQFFTVQGKEKVTLTTSNGNKYNIPAGALRRKDGSAPTGPISVAIREVLSPKDFVFSNRPTAASGAYLLSYGEYFVRATEAGADLVLAAPIAVQTVVRTQVRPQDKVPMWDGDTTVYFTLNGYNQLNQPTSVTQPASQDPGINWTQAPDYALFNATTGTLDFQLSQLLQWRNCDVFSGSGGPKTTVLGYFDVYNNDTPNSSPEQPSMLFFKPRNINSVVKFFNIILNAPAGFKGFLSYQSIIPVGQQGTFLAITALNGQFYAQLLDVTIAAPASGTNYTPVSFNLQPVTASQLVTMIADLNNR</sequence>
<dbReference type="OrthoDB" id="1488726at2"/>